<dbReference type="EMBL" id="CAJPVJ010059574">
    <property type="protein sequence ID" value="CAG2184012.1"/>
    <property type="molecule type" value="Genomic_DNA"/>
</dbReference>
<sequence length="93" mass="10573">LNSSEENSLEKRLNNETDGHFVEGLLRYIEYLGHDNIRLPPGICLPNVCSAKDAEWAINKILYPLTHMSIIINPDCDYKGKPVDTFNNRKANT</sequence>
<dbReference type="EMBL" id="OC974399">
    <property type="protein sequence ID" value="CAD7668563.1"/>
    <property type="molecule type" value="Genomic_DNA"/>
</dbReference>
<dbReference type="AlphaFoldDB" id="A0A7R9R380"/>
<organism evidence="1">
    <name type="scientific">Oppiella nova</name>
    <dbReference type="NCBI Taxonomy" id="334625"/>
    <lineage>
        <taxon>Eukaryota</taxon>
        <taxon>Metazoa</taxon>
        <taxon>Ecdysozoa</taxon>
        <taxon>Arthropoda</taxon>
        <taxon>Chelicerata</taxon>
        <taxon>Arachnida</taxon>
        <taxon>Acari</taxon>
        <taxon>Acariformes</taxon>
        <taxon>Sarcoptiformes</taxon>
        <taxon>Oribatida</taxon>
        <taxon>Brachypylina</taxon>
        <taxon>Oppioidea</taxon>
        <taxon>Oppiidae</taxon>
        <taxon>Oppiella</taxon>
    </lineage>
</organism>
<feature type="non-terminal residue" evidence="1">
    <location>
        <position position="1"/>
    </location>
</feature>
<protein>
    <submittedName>
        <fullName evidence="1">Uncharacterized protein</fullName>
    </submittedName>
</protein>
<name>A0A7R9R380_9ACAR</name>
<gene>
    <name evidence="1" type="ORF">ONB1V03_LOCUS23432</name>
</gene>
<reference evidence="1" key="1">
    <citation type="submission" date="2020-11" db="EMBL/GenBank/DDBJ databases">
        <authorList>
            <person name="Tran Van P."/>
        </authorList>
    </citation>
    <scope>NUCLEOTIDE SEQUENCE</scope>
</reference>
<evidence type="ECO:0000313" key="1">
    <source>
        <dbReference type="EMBL" id="CAD7668563.1"/>
    </source>
</evidence>
<dbReference type="Proteomes" id="UP000728032">
    <property type="component" value="Unassembled WGS sequence"/>
</dbReference>
<evidence type="ECO:0000313" key="2">
    <source>
        <dbReference type="Proteomes" id="UP000728032"/>
    </source>
</evidence>
<accession>A0A7R9R380</accession>
<proteinExistence type="predicted"/>
<dbReference type="OrthoDB" id="118951at2759"/>
<feature type="non-terminal residue" evidence="1">
    <location>
        <position position="93"/>
    </location>
</feature>
<keyword evidence="2" id="KW-1185">Reference proteome</keyword>